<sequence length="22" mass="2684">MNNIKRKKTVNTLIERHPSYQL</sequence>
<evidence type="ECO:0000313" key="2">
    <source>
        <dbReference type="EMBL" id="CAS00708.1"/>
    </source>
</evidence>
<dbReference type="Proteomes" id="UP000008549">
    <property type="component" value="Unassembled WGS sequence"/>
</dbReference>
<organism evidence="2 3">
    <name type="scientific">Caenorhabditis briggsae</name>
    <dbReference type="NCBI Taxonomy" id="6238"/>
    <lineage>
        <taxon>Eukaryota</taxon>
        <taxon>Metazoa</taxon>
        <taxon>Ecdysozoa</taxon>
        <taxon>Nematoda</taxon>
        <taxon>Chromadorea</taxon>
        <taxon>Rhabditida</taxon>
        <taxon>Rhabditina</taxon>
        <taxon>Rhabditomorpha</taxon>
        <taxon>Rhabditoidea</taxon>
        <taxon>Rhabditidae</taxon>
        <taxon>Peloderinae</taxon>
        <taxon>Caenorhabditis</taxon>
    </lineage>
</organism>
<dbReference type="CTD" id="68916924"/>
<dbReference type="HOGENOM" id="CLU_3425183_0_0_1"/>
<proteinExistence type="predicted"/>
<evidence type="ECO:0000313" key="3">
    <source>
        <dbReference type="Proteomes" id="UP000008549"/>
    </source>
</evidence>
<reference evidence="2 3" key="1">
    <citation type="journal article" date="2003" name="PLoS Biol.">
        <title>The genome sequence of Caenorhabditis briggsae: a platform for comparative genomics.</title>
        <authorList>
            <person name="Stein L.D."/>
            <person name="Bao Z."/>
            <person name="Blasiar D."/>
            <person name="Blumenthal T."/>
            <person name="Brent M.R."/>
            <person name="Chen N."/>
            <person name="Chinwalla A."/>
            <person name="Clarke L."/>
            <person name="Clee C."/>
            <person name="Coghlan A."/>
            <person name="Coulson A."/>
            <person name="D'Eustachio P."/>
            <person name="Fitch D.H."/>
            <person name="Fulton L.A."/>
            <person name="Fulton R.E."/>
            <person name="Griffiths-Jones S."/>
            <person name="Harris T.W."/>
            <person name="Hillier L.W."/>
            <person name="Kamath R."/>
            <person name="Kuwabara P.E."/>
            <person name="Mardis E.R."/>
            <person name="Marra M.A."/>
            <person name="Miner T.L."/>
            <person name="Minx P."/>
            <person name="Mullikin J.C."/>
            <person name="Plumb R.W."/>
            <person name="Rogers J."/>
            <person name="Schein J.E."/>
            <person name="Sohrmann M."/>
            <person name="Spieth J."/>
            <person name="Stajich J.E."/>
            <person name="Wei C."/>
            <person name="Willey D."/>
            <person name="Wilson R.K."/>
            <person name="Durbin R."/>
            <person name="Waterston R.H."/>
        </authorList>
    </citation>
    <scope>NUCLEOTIDE SEQUENCE [LARGE SCALE GENOMIC DNA]</scope>
    <source>
        <strain evidence="2 3">AF16</strain>
    </source>
</reference>
<keyword evidence="3" id="KW-1185">Reference proteome</keyword>
<reference evidence="2 3" key="2">
    <citation type="journal article" date="2011" name="PLoS Genet.">
        <title>Caenorhabditis briggsae recombinant inbred line genotypes reveal inter-strain incompatibility and the evolution of recombination.</title>
        <authorList>
            <person name="Ross J.A."/>
            <person name="Koboldt D.C."/>
            <person name="Staisch J.E."/>
            <person name="Chamberlin H.M."/>
            <person name="Gupta B.P."/>
            <person name="Miller R.D."/>
            <person name="Baird S.E."/>
            <person name="Haag E.S."/>
        </authorList>
    </citation>
    <scope>NUCLEOTIDE SEQUENCE [LARGE SCALE GENOMIC DNA]</scope>
    <source>
        <strain evidence="2 3">AF16</strain>
    </source>
</reference>
<protein>
    <submittedName>
        <fullName evidence="2">Protein CBG25435</fullName>
    </submittedName>
</protein>
<dbReference type="GeneID" id="68916924"/>
<dbReference type="EMBL" id="HE601474">
    <property type="protein sequence ID" value="CAS00708.1"/>
    <property type="molecule type" value="Genomic_DNA"/>
</dbReference>
<accession>B6ILC8</accession>
<dbReference type="RefSeq" id="XP_045100266.1">
    <property type="nucleotide sequence ID" value="XM_045241581.1"/>
</dbReference>
<feature type="region of interest" description="Disordered" evidence="1">
    <location>
        <begin position="1"/>
        <end position="22"/>
    </location>
</feature>
<dbReference type="AlphaFoldDB" id="B6ILC8"/>
<dbReference type="InParanoid" id="B6ILC8"/>
<dbReference type="KEGG" id="cbr:CBG_25435"/>
<gene>
    <name evidence="2" type="ORF">CBG25435</name>
    <name evidence="2" type="ORF">CBG_25435</name>
</gene>
<evidence type="ECO:0000256" key="1">
    <source>
        <dbReference type="SAM" id="MobiDB-lite"/>
    </source>
</evidence>
<name>B6ILC8_CAEBR</name>